<gene>
    <name evidence="4" type="ORF">J7S33_18415</name>
</gene>
<protein>
    <submittedName>
        <fullName evidence="4">30S ribosomal protein S4</fullName>
    </submittedName>
</protein>
<evidence type="ECO:0000313" key="5">
    <source>
        <dbReference type="Proteomes" id="UP000671828"/>
    </source>
</evidence>
<dbReference type="Gene3D" id="1.10.1050.10">
    <property type="entry name" value="Ribosomal Protein S4 Delta 41, Chain A, domain 1"/>
    <property type="match status" value="1"/>
</dbReference>
<dbReference type="InterPro" id="IPR001912">
    <property type="entry name" value="Ribosomal_uS4_N"/>
</dbReference>
<feature type="domain" description="Small ribosomal subunit protein uS4 N-terminal" evidence="3">
    <location>
        <begin position="3"/>
        <end position="42"/>
    </location>
</feature>
<feature type="region of interest" description="Disordered" evidence="2">
    <location>
        <begin position="23"/>
        <end position="43"/>
    </location>
</feature>
<dbReference type="GO" id="GO:0005840">
    <property type="term" value="C:ribosome"/>
    <property type="evidence" value="ECO:0007669"/>
    <property type="project" value="UniProtKB-KW"/>
</dbReference>
<evidence type="ECO:0000313" key="4">
    <source>
        <dbReference type="EMBL" id="QTR06272.1"/>
    </source>
</evidence>
<evidence type="ECO:0000256" key="2">
    <source>
        <dbReference type="SAM" id="MobiDB-lite"/>
    </source>
</evidence>
<sequence>MARYTGPATRISRRLKVDLVGGDQAFERRPYPPGQHGRGRIKE</sequence>
<name>A0A8T8I618_9PSEU</name>
<evidence type="ECO:0000259" key="3">
    <source>
        <dbReference type="Pfam" id="PF00163"/>
    </source>
</evidence>
<organism evidence="4 5">
    <name type="scientific">Saccharothrix algeriensis</name>
    <dbReference type="NCBI Taxonomy" id="173560"/>
    <lineage>
        <taxon>Bacteria</taxon>
        <taxon>Bacillati</taxon>
        <taxon>Actinomycetota</taxon>
        <taxon>Actinomycetes</taxon>
        <taxon>Pseudonocardiales</taxon>
        <taxon>Pseudonocardiaceae</taxon>
        <taxon>Saccharothrix</taxon>
    </lineage>
</organism>
<dbReference type="Proteomes" id="UP000671828">
    <property type="component" value="Chromosome"/>
</dbReference>
<comment type="similarity">
    <text evidence="1">Belongs to the universal ribosomal protein uS4 family.</text>
</comment>
<keyword evidence="4" id="KW-0687">Ribonucleoprotein</keyword>
<proteinExistence type="inferred from homology"/>
<keyword evidence="4" id="KW-0689">Ribosomal protein</keyword>
<accession>A0A8T8I618</accession>
<dbReference type="GO" id="GO:0019843">
    <property type="term" value="F:rRNA binding"/>
    <property type="evidence" value="ECO:0007669"/>
    <property type="project" value="InterPro"/>
</dbReference>
<feature type="non-terminal residue" evidence="4">
    <location>
        <position position="43"/>
    </location>
</feature>
<evidence type="ECO:0000256" key="1">
    <source>
        <dbReference type="ARBA" id="ARBA00007465"/>
    </source>
</evidence>
<reference evidence="4" key="1">
    <citation type="submission" date="2021-04" db="EMBL/GenBank/DDBJ databases">
        <title>Saccharothrix algeriensis WGS.</title>
        <authorList>
            <person name="Stuskova K."/>
            <person name="Hakalova E."/>
            <person name="Tebbal A.B."/>
            <person name="Eichmeier A."/>
        </authorList>
    </citation>
    <scope>NUCLEOTIDE SEQUENCE</scope>
    <source>
        <strain evidence="4">NRRL B-24137</strain>
    </source>
</reference>
<dbReference type="AlphaFoldDB" id="A0A8T8I618"/>
<dbReference type="EMBL" id="CP072788">
    <property type="protein sequence ID" value="QTR06272.1"/>
    <property type="molecule type" value="Genomic_DNA"/>
</dbReference>
<dbReference type="Pfam" id="PF00163">
    <property type="entry name" value="Ribosomal_S4"/>
    <property type="match status" value="1"/>
</dbReference>